<keyword evidence="1" id="KW-0732">Signal</keyword>
<organism evidence="2 3">
    <name type="scientific">Massilia frigida</name>
    <dbReference type="NCBI Taxonomy" id="2609281"/>
    <lineage>
        <taxon>Bacteria</taxon>
        <taxon>Pseudomonadati</taxon>
        <taxon>Pseudomonadota</taxon>
        <taxon>Betaproteobacteria</taxon>
        <taxon>Burkholderiales</taxon>
        <taxon>Oxalobacteraceae</taxon>
        <taxon>Telluria group</taxon>
        <taxon>Massilia</taxon>
    </lineage>
</organism>
<evidence type="ECO:0000313" key="2">
    <source>
        <dbReference type="EMBL" id="NHZ82613.1"/>
    </source>
</evidence>
<keyword evidence="3" id="KW-1185">Reference proteome</keyword>
<evidence type="ECO:0000313" key="3">
    <source>
        <dbReference type="Proteomes" id="UP000621455"/>
    </source>
</evidence>
<evidence type="ECO:0008006" key="4">
    <source>
        <dbReference type="Google" id="ProtNLM"/>
    </source>
</evidence>
<dbReference type="RefSeq" id="WP_167090892.1">
    <property type="nucleotide sequence ID" value="NZ_WHJG01000035.1"/>
</dbReference>
<dbReference type="Proteomes" id="UP000621455">
    <property type="component" value="Unassembled WGS sequence"/>
</dbReference>
<accession>A0ABX0NII6</accession>
<protein>
    <recommendedName>
        <fullName evidence="4">DUF1795 domain-containing protein</fullName>
    </recommendedName>
</protein>
<evidence type="ECO:0000256" key="1">
    <source>
        <dbReference type="SAM" id="SignalP"/>
    </source>
</evidence>
<sequence length="189" mass="20477">MRHRLAALVLCCITTTSMAQAGTYEPSIGVSFPSDIAGLTLDGRTEFPQKALGVVIEYSGGDRTRGALYIYNGGLASVPADIDAPVVRKHFERVIADLKAWDGKGKVRMTQAVGNTERTTTFAGCGPQFIVREFEIDLPEGTLASASYLTTMKNNFVKLRVSYMKSSAQGPQAAQKFVQQVRHLLGGCR</sequence>
<reference evidence="2 3" key="1">
    <citation type="submission" date="2019-10" db="EMBL/GenBank/DDBJ databases">
        <title>Taxonomy of Antarctic Massilia spp.: description of Massilia rubra sp. nov., Massilia aquatica sp. nov., Massilia mucilaginosa sp. nov., Massilia frigida sp. nov. isolated from streams, lakes and regoliths.</title>
        <authorList>
            <person name="Holochova P."/>
            <person name="Sedlacek I."/>
            <person name="Kralova S."/>
            <person name="Maslanova I."/>
            <person name="Busse H.-J."/>
            <person name="Stankova E."/>
            <person name="Vrbovska V."/>
            <person name="Kovarovic V."/>
            <person name="Bartak M."/>
            <person name="Svec P."/>
            <person name="Pantucek R."/>
        </authorList>
    </citation>
    <scope>NUCLEOTIDE SEQUENCE [LARGE SCALE GENOMIC DNA]</scope>
    <source>
        <strain evidence="2 3">CCM 8695</strain>
    </source>
</reference>
<proteinExistence type="predicted"/>
<dbReference type="EMBL" id="WHJG01000035">
    <property type="protein sequence ID" value="NHZ82613.1"/>
    <property type="molecule type" value="Genomic_DNA"/>
</dbReference>
<name>A0ABX0NII6_9BURK</name>
<gene>
    <name evidence="2" type="ORF">F2P44_25520</name>
</gene>
<comment type="caution">
    <text evidence="2">The sequence shown here is derived from an EMBL/GenBank/DDBJ whole genome shotgun (WGS) entry which is preliminary data.</text>
</comment>
<feature type="chain" id="PRO_5045774879" description="DUF1795 domain-containing protein" evidence="1">
    <location>
        <begin position="22"/>
        <end position="189"/>
    </location>
</feature>
<feature type="signal peptide" evidence="1">
    <location>
        <begin position="1"/>
        <end position="21"/>
    </location>
</feature>